<evidence type="ECO:0000313" key="4">
    <source>
        <dbReference type="EMBL" id="NNH12517.1"/>
    </source>
</evidence>
<dbReference type="PANTHER" id="PTHR43464">
    <property type="entry name" value="METHYLTRANSFERASE"/>
    <property type="match status" value="1"/>
</dbReference>
<reference evidence="4 5" key="1">
    <citation type="submission" date="2020-05" db="EMBL/GenBank/DDBJ databases">
        <title>MicrobeNet Type strains.</title>
        <authorList>
            <person name="Nicholson A.C."/>
        </authorList>
    </citation>
    <scope>NUCLEOTIDE SEQUENCE [LARGE SCALE GENOMIC DNA]</scope>
    <source>
        <strain evidence="4 5">ATCC 700815</strain>
    </source>
</reference>
<evidence type="ECO:0000256" key="1">
    <source>
        <dbReference type="ARBA" id="ARBA00022603"/>
    </source>
</evidence>
<dbReference type="PANTHER" id="PTHR43464:SF19">
    <property type="entry name" value="UBIQUINONE BIOSYNTHESIS O-METHYLTRANSFERASE, MITOCHONDRIAL"/>
    <property type="match status" value="1"/>
</dbReference>
<dbReference type="Gene3D" id="3.40.50.150">
    <property type="entry name" value="Vaccinia Virus protein VP39"/>
    <property type="match status" value="1"/>
</dbReference>
<organism evidence="4 5">
    <name type="scientific">Cupriavidus gilardii</name>
    <dbReference type="NCBI Taxonomy" id="82541"/>
    <lineage>
        <taxon>Bacteria</taxon>
        <taxon>Pseudomonadati</taxon>
        <taxon>Pseudomonadota</taxon>
        <taxon>Betaproteobacteria</taxon>
        <taxon>Burkholderiales</taxon>
        <taxon>Burkholderiaceae</taxon>
        <taxon>Cupriavidus</taxon>
    </lineage>
</organism>
<dbReference type="SUPFAM" id="SSF53335">
    <property type="entry name" value="S-adenosyl-L-methionine-dependent methyltransferases"/>
    <property type="match status" value="1"/>
</dbReference>
<keyword evidence="1 4" id="KW-0489">Methyltransferase</keyword>
<evidence type="ECO:0000256" key="3">
    <source>
        <dbReference type="ARBA" id="ARBA00022691"/>
    </source>
</evidence>
<dbReference type="EMBL" id="JABEMD010000029">
    <property type="protein sequence ID" value="NNH12517.1"/>
    <property type="molecule type" value="Genomic_DNA"/>
</dbReference>
<dbReference type="RefSeq" id="WP_053821528.1">
    <property type="nucleotide sequence ID" value="NZ_BAAAEB010000011.1"/>
</dbReference>
<evidence type="ECO:0000256" key="2">
    <source>
        <dbReference type="ARBA" id="ARBA00022679"/>
    </source>
</evidence>
<protein>
    <submittedName>
        <fullName evidence="4">Class I SAM-dependent methyltransferase</fullName>
    </submittedName>
</protein>
<dbReference type="AlphaFoldDB" id="A0A849BIZ1"/>
<keyword evidence="2 4" id="KW-0808">Transferase</keyword>
<dbReference type="CDD" id="cd02440">
    <property type="entry name" value="AdoMet_MTases"/>
    <property type="match status" value="1"/>
</dbReference>
<proteinExistence type="predicted"/>
<name>A0A849BIZ1_9BURK</name>
<evidence type="ECO:0000313" key="5">
    <source>
        <dbReference type="Proteomes" id="UP000542973"/>
    </source>
</evidence>
<dbReference type="Proteomes" id="UP000542973">
    <property type="component" value="Unassembled WGS sequence"/>
</dbReference>
<accession>A0A849BIZ1</accession>
<sequence length="200" mass="21275">MGSLPPSPAAGAPHAAIGEPSPWVVRWTPLLRAGGRVLDLACGSGRHARWLAERGFAVLGVDRDGAALAGLPPAVRTRQADLEQGAWPLGDEAPFDAVIVTNYLHRPLWPHLLDALAPGGVLVYETFAAGNETVGKPSNPDFLLRPGELLDAVRGRLRVIAYEDGVIEVPRTAFVQRMCAVREALDGAEAAAPPRYRLDG</sequence>
<gene>
    <name evidence="4" type="ORF">HLB16_16720</name>
</gene>
<dbReference type="Pfam" id="PF13489">
    <property type="entry name" value="Methyltransf_23"/>
    <property type="match status" value="1"/>
</dbReference>
<dbReference type="GO" id="GO:0032259">
    <property type="term" value="P:methylation"/>
    <property type="evidence" value="ECO:0007669"/>
    <property type="project" value="UniProtKB-KW"/>
</dbReference>
<dbReference type="GO" id="GO:0008168">
    <property type="term" value="F:methyltransferase activity"/>
    <property type="evidence" value="ECO:0007669"/>
    <property type="project" value="UniProtKB-KW"/>
</dbReference>
<comment type="caution">
    <text evidence="4">The sequence shown here is derived from an EMBL/GenBank/DDBJ whole genome shotgun (WGS) entry which is preliminary data.</text>
</comment>
<keyword evidence="3" id="KW-0949">S-adenosyl-L-methionine</keyword>
<dbReference type="InterPro" id="IPR029063">
    <property type="entry name" value="SAM-dependent_MTases_sf"/>
</dbReference>